<name>K0RDW3_THAOC</name>
<dbReference type="Proteomes" id="UP000266841">
    <property type="component" value="Unassembled WGS sequence"/>
</dbReference>
<evidence type="ECO:0000313" key="1">
    <source>
        <dbReference type="EMBL" id="EJK47206.1"/>
    </source>
</evidence>
<accession>K0RDW3</accession>
<organism evidence="1 2">
    <name type="scientific">Thalassiosira oceanica</name>
    <name type="common">Marine diatom</name>
    <dbReference type="NCBI Taxonomy" id="159749"/>
    <lineage>
        <taxon>Eukaryota</taxon>
        <taxon>Sar</taxon>
        <taxon>Stramenopiles</taxon>
        <taxon>Ochrophyta</taxon>
        <taxon>Bacillariophyta</taxon>
        <taxon>Coscinodiscophyceae</taxon>
        <taxon>Thalassiosirophycidae</taxon>
        <taxon>Thalassiosirales</taxon>
        <taxon>Thalassiosiraceae</taxon>
        <taxon>Thalassiosira</taxon>
    </lineage>
</organism>
<reference evidence="1 2" key="1">
    <citation type="journal article" date="2012" name="Genome Biol.">
        <title>Genome and low-iron response of an oceanic diatom adapted to chronic iron limitation.</title>
        <authorList>
            <person name="Lommer M."/>
            <person name="Specht M."/>
            <person name="Roy A.S."/>
            <person name="Kraemer L."/>
            <person name="Andreson R."/>
            <person name="Gutowska M.A."/>
            <person name="Wolf J."/>
            <person name="Bergner S.V."/>
            <person name="Schilhabel M.B."/>
            <person name="Klostermeier U.C."/>
            <person name="Beiko R.G."/>
            <person name="Rosenstiel P."/>
            <person name="Hippler M."/>
            <person name="Laroche J."/>
        </authorList>
    </citation>
    <scope>NUCLEOTIDE SEQUENCE [LARGE SCALE GENOMIC DNA]</scope>
    <source>
        <strain evidence="1 2">CCMP1005</strain>
    </source>
</reference>
<evidence type="ECO:0000313" key="2">
    <source>
        <dbReference type="Proteomes" id="UP000266841"/>
    </source>
</evidence>
<proteinExistence type="predicted"/>
<dbReference type="AlphaFoldDB" id="K0RDW3"/>
<gene>
    <name evidence="1" type="ORF">THAOC_34094</name>
</gene>
<protein>
    <submittedName>
        <fullName evidence="1">Uncharacterized protein</fullName>
    </submittedName>
</protein>
<keyword evidence="2" id="KW-1185">Reference proteome</keyword>
<comment type="caution">
    <text evidence="1">The sequence shown here is derived from an EMBL/GenBank/DDBJ whole genome shotgun (WGS) entry which is preliminary data.</text>
</comment>
<sequence length="125" mass="14195">MIPKWEDALYSAKSLMSDQGRVLVSDFDTYTLEGNSFKDFLIHTWYKQDGVRIEAKTRDTIVNEVFSGSEFTTSVARMQRKLAGVMIPHFVACCRKSTVTTPGGFRRSLTPDLLDFTSIEEKKSD</sequence>
<dbReference type="OrthoDB" id="10253390at2759"/>
<dbReference type="EMBL" id="AGNL01047223">
    <property type="protein sequence ID" value="EJK47206.1"/>
    <property type="molecule type" value="Genomic_DNA"/>
</dbReference>